<evidence type="ECO:0000313" key="2">
    <source>
        <dbReference type="Proteomes" id="UP000321736"/>
    </source>
</evidence>
<accession>A0A512QL64</accession>
<comment type="caution">
    <text evidence="1">The sequence shown here is derived from an EMBL/GenBank/DDBJ whole genome shotgun (WGS) entry which is preliminary data.</text>
</comment>
<protein>
    <submittedName>
        <fullName evidence="1">Uncharacterized protein</fullName>
    </submittedName>
</protein>
<name>A0A512QL64_9STAP</name>
<gene>
    <name evidence="1" type="ORF">SPI02_07790</name>
</gene>
<keyword evidence="2" id="KW-1185">Reference proteome</keyword>
<dbReference type="Proteomes" id="UP000321736">
    <property type="component" value="Unassembled WGS sequence"/>
</dbReference>
<sequence>MKSRHNNSLNLDMVFIDHFNRKVVVFGLRKIKDFYIPTTMYIMKNNNDQYNLKPRCKITGMEWVDY</sequence>
<reference evidence="1 2" key="1">
    <citation type="submission" date="2019-07" db="EMBL/GenBank/DDBJ databases">
        <title>Whole genome shotgun sequence of Staphylococcus piscifermentans NBRC 109625.</title>
        <authorList>
            <person name="Hosoyama A."/>
            <person name="Uohara A."/>
            <person name="Ohji S."/>
            <person name="Ichikawa N."/>
        </authorList>
    </citation>
    <scope>NUCLEOTIDE SEQUENCE [LARGE SCALE GENOMIC DNA]</scope>
    <source>
        <strain evidence="1 2">NBRC 109625</strain>
    </source>
</reference>
<evidence type="ECO:0000313" key="1">
    <source>
        <dbReference type="EMBL" id="GEP84194.1"/>
    </source>
</evidence>
<organism evidence="1 2">
    <name type="scientific">Staphylococcus piscifermentans</name>
    <dbReference type="NCBI Taxonomy" id="70258"/>
    <lineage>
        <taxon>Bacteria</taxon>
        <taxon>Bacillati</taxon>
        <taxon>Bacillota</taxon>
        <taxon>Bacilli</taxon>
        <taxon>Bacillales</taxon>
        <taxon>Staphylococcaceae</taxon>
        <taxon>Staphylococcus</taxon>
    </lineage>
</organism>
<dbReference type="AlphaFoldDB" id="A0A512QL64"/>
<dbReference type="EMBL" id="BKAR01000006">
    <property type="protein sequence ID" value="GEP84194.1"/>
    <property type="molecule type" value="Genomic_DNA"/>
</dbReference>
<proteinExistence type="predicted"/>